<name>A0A6L9UCS5_9HYPH</name>
<feature type="transmembrane region" description="Helical" evidence="6">
    <location>
        <begin position="175"/>
        <end position="193"/>
    </location>
</feature>
<feature type="transmembrane region" description="Helical" evidence="6">
    <location>
        <begin position="81"/>
        <end position="101"/>
    </location>
</feature>
<comment type="caution">
    <text evidence="7">The sequence shown here is derived from an EMBL/GenBank/DDBJ whole genome shotgun (WGS) entry which is preliminary data.</text>
</comment>
<evidence type="ECO:0008006" key="9">
    <source>
        <dbReference type="Google" id="ProtNLM"/>
    </source>
</evidence>
<keyword evidence="5 6" id="KW-0472">Membrane</keyword>
<dbReference type="AlphaFoldDB" id="A0A6L9UCS5"/>
<feature type="transmembrane region" description="Helical" evidence="6">
    <location>
        <begin position="309"/>
        <end position="332"/>
    </location>
</feature>
<reference evidence="7 8" key="1">
    <citation type="submission" date="2019-12" db="EMBL/GenBank/DDBJ databases">
        <title>Rhizobium genotypes associated with high levels of biological nitrogen fixation by grain legumes in a temperate-maritime cropping system.</title>
        <authorList>
            <person name="Maluk M."/>
            <person name="Francesc Ferrando Molina F."/>
            <person name="Lopez Del Egido L."/>
            <person name="Lafos M."/>
            <person name="Langarica-Fuentes A."/>
            <person name="Gebre Yohannes G."/>
            <person name="Young M.W."/>
            <person name="Martin P."/>
            <person name="Gantlett R."/>
            <person name="Kenicer G."/>
            <person name="Hawes C."/>
            <person name="Begg G.S."/>
            <person name="Quilliam R.S."/>
            <person name="Squire G.R."/>
            <person name="Poole P.S."/>
            <person name="Young P.W."/>
            <person name="Iannetta P.M."/>
            <person name="James E.K."/>
        </authorList>
    </citation>
    <scope>NUCLEOTIDE SEQUENCE [LARGE SCALE GENOMIC DNA]</scope>
    <source>
        <strain evidence="7 8">JHI1118</strain>
    </source>
</reference>
<dbReference type="SUPFAM" id="SSF103473">
    <property type="entry name" value="MFS general substrate transporter"/>
    <property type="match status" value="1"/>
</dbReference>
<accession>A0A6L9UCS5</accession>
<keyword evidence="2" id="KW-1003">Cell membrane</keyword>
<dbReference type="PANTHER" id="PTHR23513:SF11">
    <property type="entry name" value="STAPHYLOFERRIN A TRANSPORTER"/>
    <property type="match status" value="1"/>
</dbReference>
<dbReference type="GO" id="GO:0005886">
    <property type="term" value="C:plasma membrane"/>
    <property type="evidence" value="ECO:0007669"/>
    <property type="project" value="UniProtKB-SubCell"/>
</dbReference>
<feature type="transmembrane region" description="Helical" evidence="6">
    <location>
        <begin position="43"/>
        <end position="69"/>
    </location>
</feature>
<keyword evidence="3 6" id="KW-0812">Transmembrane</keyword>
<dbReference type="InterPro" id="IPR036259">
    <property type="entry name" value="MFS_trans_sf"/>
</dbReference>
<sequence>MFQHLQRSTRWPFVGLQLSNAALNSGHAFATVLYPWIMYDLTGSVVCMALMAFVNGAVLLIGMVFGGYVSEMLGARHTALISAKVGMLTSLLIAVLYMAGFLRPGTFLLLGFIGTVLDGPATIATETKTPEVARLSKLSSTAATSIDDTMDGLVLLTAAAASAFVIAVIGPKDAAWWIVVSNFIAMMLLSLSLPKFRLGPAPKLGDIANGGRLLKASAVSLPFTLCASATLGFFMTLQIFVVPAALRLQGESVAWLGLFIAASATGTIMMNLHLASRHAMPDPASIVSGALLGLAVSMGILWMEISPLTMMLAGLVAGLANGWLSPAFAAILQMKAPRSCRPYVMGLSYSIVLLFLPLEYLLTGAAIGLTSFRTTCIFLVFLLSLAAAVSAAWLECIEDEEPKTDG</sequence>
<evidence type="ECO:0000256" key="6">
    <source>
        <dbReference type="SAM" id="Phobius"/>
    </source>
</evidence>
<dbReference type="EMBL" id="WUEY01000018">
    <property type="protein sequence ID" value="NEI73394.1"/>
    <property type="molecule type" value="Genomic_DNA"/>
</dbReference>
<feature type="transmembrane region" description="Helical" evidence="6">
    <location>
        <begin position="284"/>
        <end position="303"/>
    </location>
</feature>
<protein>
    <recommendedName>
        <fullName evidence="9">MFS transporter</fullName>
    </recommendedName>
</protein>
<dbReference type="Proteomes" id="UP000483035">
    <property type="component" value="Unassembled WGS sequence"/>
</dbReference>
<proteinExistence type="predicted"/>
<organism evidence="7 8">
    <name type="scientific">Rhizobium lusitanum</name>
    <dbReference type="NCBI Taxonomy" id="293958"/>
    <lineage>
        <taxon>Bacteria</taxon>
        <taxon>Pseudomonadati</taxon>
        <taxon>Pseudomonadota</taxon>
        <taxon>Alphaproteobacteria</taxon>
        <taxon>Hyphomicrobiales</taxon>
        <taxon>Rhizobiaceae</taxon>
        <taxon>Rhizobium/Agrobacterium group</taxon>
        <taxon>Rhizobium</taxon>
    </lineage>
</organism>
<feature type="transmembrane region" description="Helical" evidence="6">
    <location>
        <begin position="372"/>
        <end position="394"/>
    </location>
</feature>
<comment type="subcellular location">
    <subcellularLocation>
        <location evidence="1">Cell membrane</location>
        <topology evidence="1">Multi-pass membrane protein</topology>
    </subcellularLocation>
</comment>
<gene>
    <name evidence="7" type="ORF">GR212_27960</name>
</gene>
<feature type="transmembrane region" description="Helical" evidence="6">
    <location>
        <begin position="344"/>
        <end position="366"/>
    </location>
</feature>
<feature type="transmembrane region" description="Helical" evidence="6">
    <location>
        <begin position="148"/>
        <end position="169"/>
    </location>
</feature>
<evidence type="ECO:0000256" key="4">
    <source>
        <dbReference type="ARBA" id="ARBA00022989"/>
    </source>
</evidence>
<feature type="transmembrane region" description="Helical" evidence="6">
    <location>
        <begin position="253"/>
        <end position="272"/>
    </location>
</feature>
<evidence type="ECO:0000313" key="8">
    <source>
        <dbReference type="Proteomes" id="UP000483035"/>
    </source>
</evidence>
<dbReference type="PANTHER" id="PTHR23513">
    <property type="entry name" value="INTEGRAL MEMBRANE EFFLUX PROTEIN-RELATED"/>
    <property type="match status" value="1"/>
</dbReference>
<evidence type="ECO:0000256" key="2">
    <source>
        <dbReference type="ARBA" id="ARBA00022475"/>
    </source>
</evidence>
<keyword evidence="4 6" id="KW-1133">Transmembrane helix</keyword>
<evidence type="ECO:0000256" key="1">
    <source>
        <dbReference type="ARBA" id="ARBA00004651"/>
    </source>
</evidence>
<feature type="transmembrane region" description="Helical" evidence="6">
    <location>
        <begin position="213"/>
        <end position="241"/>
    </location>
</feature>
<dbReference type="RefSeq" id="WP_163991685.1">
    <property type="nucleotide sequence ID" value="NZ_WUEY01000018.1"/>
</dbReference>
<evidence type="ECO:0000256" key="5">
    <source>
        <dbReference type="ARBA" id="ARBA00023136"/>
    </source>
</evidence>
<dbReference type="Gene3D" id="1.20.1250.20">
    <property type="entry name" value="MFS general substrate transporter like domains"/>
    <property type="match status" value="1"/>
</dbReference>
<evidence type="ECO:0000313" key="7">
    <source>
        <dbReference type="EMBL" id="NEI73394.1"/>
    </source>
</evidence>
<evidence type="ECO:0000256" key="3">
    <source>
        <dbReference type="ARBA" id="ARBA00022692"/>
    </source>
</evidence>